<reference evidence="2" key="1">
    <citation type="journal article" date="2022" name="Mol. Ecol. Resour.">
        <title>The genomes of chicory, endive, great burdock and yacon provide insights into Asteraceae palaeo-polyploidization history and plant inulin production.</title>
        <authorList>
            <person name="Fan W."/>
            <person name="Wang S."/>
            <person name="Wang H."/>
            <person name="Wang A."/>
            <person name="Jiang F."/>
            <person name="Liu H."/>
            <person name="Zhao H."/>
            <person name="Xu D."/>
            <person name="Zhang Y."/>
        </authorList>
    </citation>
    <scope>NUCLEOTIDE SEQUENCE [LARGE SCALE GENOMIC DNA]</scope>
    <source>
        <strain evidence="2">cv. Niubang</strain>
    </source>
</reference>
<evidence type="ECO:0000313" key="1">
    <source>
        <dbReference type="EMBL" id="KAI3769954.1"/>
    </source>
</evidence>
<dbReference type="Proteomes" id="UP001055879">
    <property type="component" value="Linkage Group LG01"/>
</dbReference>
<protein>
    <submittedName>
        <fullName evidence="1">Uncharacterized protein</fullName>
    </submittedName>
</protein>
<reference evidence="1 2" key="2">
    <citation type="journal article" date="2022" name="Mol. Ecol. Resour.">
        <title>The genomes of chicory, endive, great burdock and yacon provide insights into Asteraceae paleo-polyploidization history and plant inulin production.</title>
        <authorList>
            <person name="Fan W."/>
            <person name="Wang S."/>
            <person name="Wang H."/>
            <person name="Wang A."/>
            <person name="Jiang F."/>
            <person name="Liu H."/>
            <person name="Zhao H."/>
            <person name="Xu D."/>
            <person name="Zhang Y."/>
        </authorList>
    </citation>
    <scope>NUCLEOTIDE SEQUENCE [LARGE SCALE GENOMIC DNA]</scope>
    <source>
        <strain evidence="2">cv. Niubang</strain>
    </source>
</reference>
<name>A0ACB9FFS5_ARCLA</name>
<gene>
    <name evidence="1" type="ORF">L6452_01070</name>
</gene>
<comment type="caution">
    <text evidence="1">The sequence shown here is derived from an EMBL/GenBank/DDBJ whole genome shotgun (WGS) entry which is preliminary data.</text>
</comment>
<dbReference type="EMBL" id="CM042047">
    <property type="protein sequence ID" value="KAI3769954.1"/>
    <property type="molecule type" value="Genomic_DNA"/>
</dbReference>
<organism evidence="1 2">
    <name type="scientific">Arctium lappa</name>
    <name type="common">Greater burdock</name>
    <name type="synonym">Lappa major</name>
    <dbReference type="NCBI Taxonomy" id="4217"/>
    <lineage>
        <taxon>Eukaryota</taxon>
        <taxon>Viridiplantae</taxon>
        <taxon>Streptophyta</taxon>
        <taxon>Embryophyta</taxon>
        <taxon>Tracheophyta</taxon>
        <taxon>Spermatophyta</taxon>
        <taxon>Magnoliopsida</taxon>
        <taxon>eudicotyledons</taxon>
        <taxon>Gunneridae</taxon>
        <taxon>Pentapetalae</taxon>
        <taxon>asterids</taxon>
        <taxon>campanulids</taxon>
        <taxon>Asterales</taxon>
        <taxon>Asteraceae</taxon>
        <taxon>Carduoideae</taxon>
        <taxon>Cardueae</taxon>
        <taxon>Arctiinae</taxon>
        <taxon>Arctium</taxon>
    </lineage>
</organism>
<keyword evidence="2" id="KW-1185">Reference proteome</keyword>
<accession>A0ACB9FFS5</accession>
<proteinExistence type="predicted"/>
<sequence length="157" mass="17351">MTTRKDGGGENHTHQEGWLNLSLGQDLGSSCARSRSTTSMKVYTCSFCGRKLHSPQALGGHQNAHRRERDSARRYRAFQDTQSTDVHSHSLVGAPGRDEETTVARFADNGAGYEVACAQIYAAHKVADLKWSGRFRSNPEPSSDQFDPNTLDLNLKL</sequence>
<evidence type="ECO:0000313" key="2">
    <source>
        <dbReference type="Proteomes" id="UP001055879"/>
    </source>
</evidence>